<feature type="signal peptide" evidence="4">
    <location>
        <begin position="1"/>
        <end position="29"/>
    </location>
</feature>
<dbReference type="SUPFAM" id="SSF53850">
    <property type="entry name" value="Periplasmic binding protein-like II"/>
    <property type="match status" value="1"/>
</dbReference>
<feature type="chain" id="PRO_5013007588" description="Solute-binding protein family 5 domain-containing protein" evidence="4">
    <location>
        <begin position="30"/>
        <end position="509"/>
    </location>
</feature>
<evidence type="ECO:0000256" key="2">
    <source>
        <dbReference type="ARBA" id="ARBA00022448"/>
    </source>
</evidence>
<feature type="domain" description="Solute-binding protein family 5" evidence="5">
    <location>
        <begin position="77"/>
        <end position="408"/>
    </location>
</feature>
<dbReference type="AlphaFoldDB" id="A0A212JCL3"/>
<evidence type="ECO:0000256" key="1">
    <source>
        <dbReference type="ARBA" id="ARBA00005695"/>
    </source>
</evidence>
<organism evidence="6">
    <name type="scientific">uncultured delta proteobacterium</name>
    <dbReference type="NCBI Taxonomy" id="34034"/>
    <lineage>
        <taxon>Bacteria</taxon>
        <taxon>Deltaproteobacteria</taxon>
        <taxon>environmental samples</taxon>
    </lineage>
</organism>
<evidence type="ECO:0000256" key="3">
    <source>
        <dbReference type="ARBA" id="ARBA00022729"/>
    </source>
</evidence>
<evidence type="ECO:0000256" key="4">
    <source>
        <dbReference type="SAM" id="SignalP"/>
    </source>
</evidence>
<dbReference type="GO" id="GO:0043190">
    <property type="term" value="C:ATP-binding cassette (ABC) transporter complex"/>
    <property type="evidence" value="ECO:0007669"/>
    <property type="project" value="InterPro"/>
</dbReference>
<dbReference type="GO" id="GO:0042597">
    <property type="term" value="C:periplasmic space"/>
    <property type="evidence" value="ECO:0007669"/>
    <property type="project" value="UniProtKB-ARBA"/>
</dbReference>
<keyword evidence="3 4" id="KW-0732">Signal</keyword>
<dbReference type="PANTHER" id="PTHR30290">
    <property type="entry name" value="PERIPLASMIC BINDING COMPONENT OF ABC TRANSPORTER"/>
    <property type="match status" value="1"/>
</dbReference>
<dbReference type="PIRSF" id="PIRSF002741">
    <property type="entry name" value="MppA"/>
    <property type="match status" value="1"/>
</dbReference>
<comment type="similarity">
    <text evidence="1">Belongs to the bacterial solute-binding protein 5 family.</text>
</comment>
<protein>
    <recommendedName>
        <fullName evidence="5">Solute-binding protein family 5 domain-containing protein</fullName>
    </recommendedName>
</protein>
<dbReference type="CDD" id="cd00995">
    <property type="entry name" value="PBP2_NikA_DppA_OppA_like"/>
    <property type="match status" value="1"/>
</dbReference>
<dbReference type="GO" id="GO:1904680">
    <property type="term" value="F:peptide transmembrane transporter activity"/>
    <property type="evidence" value="ECO:0007669"/>
    <property type="project" value="TreeGrafter"/>
</dbReference>
<dbReference type="Gene3D" id="3.90.76.10">
    <property type="entry name" value="Dipeptide-binding Protein, Domain 1"/>
    <property type="match status" value="1"/>
</dbReference>
<dbReference type="InterPro" id="IPR000914">
    <property type="entry name" value="SBP_5_dom"/>
</dbReference>
<sequence>MRFFSRVSGCIVLALCVLLAGGAPGKALAAKRNDLKLANLAALTTVDPHATRNLHDVLIMKQLYEGLYWQNERTGAFEPRVAESYTRSDDNLSYTFKIRPNAKFHNGDPVKASDVVFSLTRAKGMVLGSLYGRDIEKSEVVDDKTVKVTLKKPSAAFMTNISNLYILSEKEVKEQGAAFGTKINRAGTGPYFLTYLDRAVKWDFEAFADYYRGPAPIKYVHYTVIPDSSAGIITFESGELDYYMAPIADFQALKDSGKYNAELVPANHISYFMVNPLRKPLDNDKLREAIAYAIDKEAMNIACFDGNAEIAKFMEKPGINTGAPAEGVYFEYDPERARKLVIEAGYEKGVNVGKILTIAGNYYEKMAQVMQANLAEVGITAEVMPLETSATLLRSRTQDFDITCNGHYSTGDFENLRRFIHTDSKGGHYVKFEGDKFDYKKFDDLLDRGGAELDPEKRAALYREVNDLVMKTYTFLPMFHRSNPHVWAKNLKATMYPNNPQLYEWSWAE</sequence>
<evidence type="ECO:0000259" key="5">
    <source>
        <dbReference type="Pfam" id="PF00496"/>
    </source>
</evidence>
<dbReference type="PANTHER" id="PTHR30290:SF9">
    <property type="entry name" value="OLIGOPEPTIDE-BINDING PROTEIN APPA"/>
    <property type="match status" value="1"/>
</dbReference>
<dbReference type="Gene3D" id="3.10.105.10">
    <property type="entry name" value="Dipeptide-binding Protein, Domain 3"/>
    <property type="match status" value="1"/>
</dbReference>
<dbReference type="InterPro" id="IPR030678">
    <property type="entry name" value="Peptide/Ni-bd"/>
</dbReference>
<dbReference type="InterPro" id="IPR039424">
    <property type="entry name" value="SBP_5"/>
</dbReference>
<dbReference type="Gene3D" id="3.40.190.10">
    <property type="entry name" value="Periplasmic binding protein-like II"/>
    <property type="match status" value="1"/>
</dbReference>
<dbReference type="Pfam" id="PF00496">
    <property type="entry name" value="SBP_bac_5"/>
    <property type="match status" value="1"/>
</dbReference>
<evidence type="ECO:0000313" key="6">
    <source>
        <dbReference type="EMBL" id="SBV97187.1"/>
    </source>
</evidence>
<proteinExistence type="inferred from homology"/>
<accession>A0A212JCL3</accession>
<gene>
    <name evidence="6" type="ORF">KL86DPRO_11173</name>
</gene>
<reference evidence="6" key="1">
    <citation type="submission" date="2016-04" db="EMBL/GenBank/DDBJ databases">
        <authorList>
            <person name="Evans L.H."/>
            <person name="Alamgir A."/>
            <person name="Owens N."/>
            <person name="Weber N.D."/>
            <person name="Virtaneva K."/>
            <person name="Barbian K."/>
            <person name="Babar A."/>
            <person name="Rosenke K."/>
        </authorList>
    </citation>
    <scope>NUCLEOTIDE SEQUENCE</scope>
    <source>
        <strain evidence="6">86</strain>
    </source>
</reference>
<dbReference type="EMBL" id="FLUQ01000001">
    <property type="protein sequence ID" value="SBV97187.1"/>
    <property type="molecule type" value="Genomic_DNA"/>
</dbReference>
<keyword evidence="2" id="KW-0813">Transport</keyword>
<name>A0A212JCL3_9DELT</name>
<dbReference type="GO" id="GO:0015833">
    <property type="term" value="P:peptide transport"/>
    <property type="evidence" value="ECO:0007669"/>
    <property type="project" value="TreeGrafter"/>
</dbReference>